<keyword evidence="2" id="KW-0472">Membrane</keyword>
<feature type="region of interest" description="Disordered" evidence="1">
    <location>
        <begin position="268"/>
        <end position="357"/>
    </location>
</feature>
<feature type="compositionally biased region" description="Basic and acidic residues" evidence="1">
    <location>
        <begin position="23"/>
        <end position="38"/>
    </location>
</feature>
<dbReference type="STRING" id="1437606.BBOH_0665"/>
<feature type="transmembrane region" description="Helical" evidence="2">
    <location>
        <begin position="863"/>
        <end position="880"/>
    </location>
</feature>
<feature type="region of interest" description="Disordered" evidence="1">
    <location>
        <begin position="16"/>
        <end position="40"/>
    </location>
</feature>
<feature type="compositionally biased region" description="Polar residues" evidence="1">
    <location>
        <begin position="283"/>
        <end position="316"/>
    </location>
</feature>
<evidence type="ECO:0000256" key="2">
    <source>
        <dbReference type="SAM" id="Phobius"/>
    </source>
</evidence>
<feature type="compositionally biased region" description="Basic and acidic residues" evidence="1">
    <location>
        <begin position="273"/>
        <end position="282"/>
    </location>
</feature>
<proteinExistence type="predicted"/>
<protein>
    <submittedName>
        <fullName evidence="3">Uncharacterized protein</fullName>
    </submittedName>
</protein>
<dbReference type="eggNOG" id="ENOG5033P5Y">
    <property type="taxonomic scope" value="Bacteria"/>
</dbReference>
<name>A0A086ZH61_9BIFI</name>
<feature type="compositionally biased region" description="Polar residues" evidence="1">
    <location>
        <begin position="669"/>
        <end position="684"/>
    </location>
</feature>
<evidence type="ECO:0000256" key="1">
    <source>
        <dbReference type="SAM" id="MobiDB-lite"/>
    </source>
</evidence>
<keyword evidence="4" id="KW-1185">Reference proteome</keyword>
<reference evidence="3 4" key="1">
    <citation type="submission" date="2014-03" db="EMBL/GenBank/DDBJ databases">
        <title>Genomics of Bifidobacteria.</title>
        <authorList>
            <person name="Ventura M."/>
            <person name="Milani C."/>
            <person name="Lugli G.A."/>
        </authorList>
    </citation>
    <scope>NUCLEOTIDE SEQUENCE [LARGE SCALE GENOMIC DNA]</scope>
    <source>
        <strain evidence="3 4">DSM 22767</strain>
    </source>
</reference>
<keyword evidence="2" id="KW-0812">Transmembrane</keyword>
<feature type="region of interest" description="Disordered" evidence="1">
    <location>
        <begin position="595"/>
        <end position="627"/>
    </location>
</feature>
<organism evidence="3 4">
    <name type="scientific">Bifidobacterium bohemicum DSM 22767</name>
    <dbReference type="NCBI Taxonomy" id="1437606"/>
    <lineage>
        <taxon>Bacteria</taxon>
        <taxon>Bacillati</taxon>
        <taxon>Actinomycetota</taxon>
        <taxon>Actinomycetes</taxon>
        <taxon>Bifidobacteriales</taxon>
        <taxon>Bifidobacteriaceae</taxon>
        <taxon>Bifidobacterium</taxon>
    </lineage>
</organism>
<keyword evidence="2" id="KW-1133">Transmembrane helix</keyword>
<feature type="region of interest" description="Disordered" evidence="1">
    <location>
        <begin position="640"/>
        <end position="695"/>
    </location>
</feature>
<feature type="compositionally biased region" description="Basic and acidic residues" evidence="1">
    <location>
        <begin position="317"/>
        <end position="326"/>
    </location>
</feature>
<accession>A0A086ZH61</accession>
<dbReference type="InterPro" id="IPR046112">
    <property type="entry name" value="DUF6049"/>
</dbReference>
<dbReference type="Pfam" id="PF19516">
    <property type="entry name" value="DUF6049"/>
    <property type="match status" value="1"/>
</dbReference>
<comment type="caution">
    <text evidence="3">The sequence shown here is derived from an EMBL/GenBank/DDBJ whole genome shotgun (WGS) entry which is preliminary data.</text>
</comment>
<gene>
    <name evidence="3" type="ORF">BBOH_0665</name>
</gene>
<sequence length="891" mass="93577">MHAIGTFEIAHDFFRTTNGPVRPADDPDQPRYDARANETAKPPKHVIPAVSALLASLVLPLSLMFGATTANATEPQGQVAGWPQNQGMAVTQKSESKAPATVVITESTPVVTASSGYHIKLSITNHTGESLPAGKLQVSTNQHYNFASRTDLQDWAEGDTAIPTTNKLGEADVPAIGPDSKVEASVDTPADNPTLASILSWGPKPVLVTYLAGQDGADHEPISAIRTFMTRSGDGIPTADTPPMDITIAMPLTTSTWNVDPDTVTKYLTSGDDESKSTDTAHDTSANGANGKPNAQGTAPGATSASKTGQNPGGTTHETDQTDLERLALTPTAAQSANGTNGDGQSDAAKTTLKPTDRLPKSVEQLIAKHTKLQVVIDPAYAMRLKIPPQSSGIMQPGAFDITSYSALGDDAAYRSAGITPGLWNEAGAQDQWRNALGEAKQGAAAYAWQGDTKWTVAALAAARSQGYGTVIAQGTVDEGNTDTTQTAKYLIPTPSGDVTLLAAQSVLTELAQGHSTAKSAEGETSDAGRLARFMAQTAFYQMERPYTARNILVCLGTSAGTASGAQDADALMHAVEQAPWLRQSDLKTLNASQTAEHLTDERAQRLLPSSGALSSQNRGRLQRDLTRLSASRNDIARFENSILSKPTENGPKGATGAKTDGHGMGHPRSSNTANDSGDAQSLARQDARDTAKRSKNGASWIHEILMLHDAIGLNALSINSNVSDPPSGDVGAGATGALLGDRMTSSAVSVASQLVGGVSITPSEPITIVSESATMPVTIRNNHPYPVQVKVSSITDSMEIVTSRLQTVTIPAKSETQTTFTIRASTSGSTDAHLNLLDRNRSAFGSPQTTHITCAMRLSDKSGLAFIGVSLLFGVLGLWRQFHIKKDPDQ</sequence>
<dbReference type="Proteomes" id="UP000029096">
    <property type="component" value="Unassembled WGS sequence"/>
</dbReference>
<dbReference type="AlphaFoldDB" id="A0A086ZH61"/>
<feature type="compositionally biased region" description="Polar residues" evidence="1">
    <location>
        <begin position="332"/>
        <end position="344"/>
    </location>
</feature>
<evidence type="ECO:0000313" key="4">
    <source>
        <dbReference type="Proteomes" id="UP000029096"/>
    </source>
</evidence>
<evidence type="ECO:0000313" key="3">
    <source>
        <dbReference type="EMBL" id="KFI45861.1"/>
    </source>
</evidence>
<dbReference type="EMBL" id="JGYP01000002">
    <property type="protein sequence ID" value="KFI45861.1"/>
    <property type="molecule type" value="Genomic_DNA"/>
</dbReference>